<gene>
    <name evidence="9" type="ORF">GBAR_LOCUS20017</name>
</gene>
<evidence type="ECO:0000313" key="10">
    <source>
        <dbReference type="Proteomes" id="UP001174909"/>
    </source>
</evidence>
<evidence type="ECO:0000256" key="3">
    <source>
        <dbReference type="ARBA" id="ARBA00022448"/>
    </source>
</evidence>
<evidence type="ECO:0000256" key="1">
    <source>
        <dbReference type="ARBA" id="ARBA00004370"/>
    </source>
</evidence>
<evidence type="ECO:0000256" key="7">
    <source>
        <dbReference type="ARBA" id="ARBA00023310"/>
    </source>
</evidence>
<evidence type="ECO:0000256" key="6">
    <source>
        <dbReference type="ARBA" id="ARBA00023136"/>
    </source>
</evidence>
<dbReference type="InterPro" id="IPR000711">
    <property type="entry name" value="ATPase_OSCP/dsu"/>
</dbReference>
<dbReference type="Gene3D" id="1.10.520.20">
    <property type="entry name" value="N-terminal domain of the delta subunit of the F1F0-ATP synthase"/>
    <property type="match status" value="1"/>
</dbReference>
<dbReference type="GO" id="GO:0016020">
    <property type="term" value="C:membrane"/>
    <property type="evidence" value="ECO:0007669"/>
    <property type="project" value="UniProtKB-SubCell"/>
</dbReference>
<dbReference type="SUPFAM" id="SSF47928">
    <property type="entry name" value="N-terminal domain of the delta subunit of the F1F0-ATP synthase"/>
    <property type="match status" value="1"/>
</dbReference>
<name>A0AA35ST68_GEOBA</name>
<proteinExistence type="inferred from homology"/>
<evidence type="ECO:0000256" key="5">
    <source>
        <dbReference type="ARBA" id="ARBA00023065"/>
    </source>
</evidence>
<evidence type="ECO:0000256" key="8">
    <source>
        <dbReference type="ARBA" id="ARBA00033369"/>
    </source>
</evidence>
<evidence type="ECO:0000256" key="4">
    <source>
        <dbReference type="ARBA" id="ARBA00022781"/>
    </source>
</evidence>
<organism evidence="9 10">
    <name type="scientific">Geodia barretti</name>
    <name type="common">Barrett's horny sponge</name>
    <dbReference type="NCBI Taxonomy" id="519541"/>
    <lineage>
        <taxon>Eukaryota</taxon>
        <taxon>Metazoa</taxon>
        <taxon>Porifera</taxon>
        <taxon>Demospongiae</taxon>
        <taxon>Heteroscleromorpha</taxon>
        <taxon>Tetractinellida</taxon>
        <taxon>Astrophorina</taxon>
        <taxon>Geodiidae</taxon>
        <taxon>Geodia</taxon>
    </lineage>
</organism>
<comment type="similarity">
    <text evidence="2">Belongs to the ATPase delta chain family.</text>
</comment>
<reference evidence="9" key="1">
    <citation type="submission" date="2023-03" db="EMBL/GenBank/DDBJ databases">
        <authorList>
            <person name="Steffen K."/>
            <person name="Cardenas P."/>
        </authorList>
    </citation>
    <scope>NUCLEOTIDE SEQUENCE</scope>
</reference>
<dbReference type="Proteomes" id="UP001174909">
    <property type="component" value="Unassembled WGS sequence"/>
</dbReference>
<comment type="subcellular location">
    <subcellularLocation>
        <location evidence="1">Membrane</location>
    </subcellularLocation>
</comment>
<dbReference type="EMBL" id="CASHTH010002825">
    <property type="protein sequence ID" value="CAI8035715.1"/>
    <property type="molecule type" value="Genomic_DNA"/>
</dbReference>
<keyword evidence="10" id="KW-1185">Reference proteome</keyword>
<dbReference type="NCBIfam" id="TIGR01145">
    <property type="entry name" value="ATP_synt_delta"/>
    <property type="match status" value="1"/>
</dbReference>
<protein>
    <recommendedName>
        <fullName evidence="8">Oligomycin sensitivity conferral protein</fullName>
    </recommendedName>
</protein>
<keyword evidence="5" id="KW-0406">Ion transport</keyword>
<dbReference type="PANTHER" id="PTHR11910">
    <property type="entry name" value="ATP SYNTHASE DELTA CHAIN"/>
    <property type="match status" value="1"/>
</dbReference>
<dbReference type="HAMAP" id="MF_01416">
    <property type="entry name" value="ATP_synth_delta_bact"/>
    <property type="match status" value="1"/>
</dbReference>
<dbReference type="Pfam" id="PF00213">
    <property type="entry name" value="OSCP"/>
    <property type="match status" value="1"/>
</dbReference>
<accession>A0AA35ST68</accession>
<keyword evidence="3" id="KW-0813">Transport</keyword>
<keyword evidence="4" id="KW-0375">Hydrogen ion transport</keyword>
<comment type="caution">
    <text evidence="9">The sequence shown here is derived from an EMBL/GenBank/DDBJ whole genome shotgun (WGS) entry which is preliminary data.</text>
</comment>
<evidence type="ECO:0000256" key="2">
    <source>
        <dbReference type="ARBA" id="ARBA00007046"/>
    </source>
</evidence>
<evidence type="ECO:0000313" key="9">
    <source>
        <dbReference type="EMBL" id="CAI8035715.1"/>
    </source>
</evidence>
<dbReference type="InterPro" id="IPR026015">
    <property type="entry name" value="ATP_synth_OSCP/delta_N_sf"/>
</dbReference>
<dbReference type="AlphaFoldDB" id="A0AA35ST68"/>
<keyword evidence="7" id="KW-0066">ATP synthesis</keyword>
<sequence length="179" mass="20083">MRETRIAKPYARALYSAATEEDILDRIVEDVNQVLQLTQDSEDFDQFLTNPILSPQFKSEMFQQLLSEAVQPLTLNFLLLLALKQRERSLVAILQMFLEIVDLQAGRLVAQVTSAVPLTDAQKTTLSQQLSNYSEAEVRLELNEDATIQGGVIVRLGDTVFDGSIASQLQRMRTLLARG</sequence>
<dbReference type="GO" id="GO:0046933">
    <property type="term" value="F:proton-transporting ATP synthase activity, rotational mechanism"/>
    <property type="evidence" value="ECO:0007669"/>
    <property type="project" value="InterPro"/>
</dbReference>
<keyword evidence="6" id="KW-0472">Membrane</keyword>
<dbReference type="PRINTS" id="PR00125">
    <property type="entry name" value="ATPASEDELTA"/>
</dbReference>